<feature type="chain" id="PRO_5038482434" evidence="2">
    <location>
        <begin position="29"/>
        <end position="419"/>
    </location>
</feature>
<evidence type="ECO:0000259" key="3">
    <source>
        <dbReference type="Pfam" id="PF00144"/>
    </source>
</evidence>
<gene>
    <name evidence="4" type="ORF">G7067_01625</name>
</gene>
<dbReference type="AlphaFoldDB" id="A0A6G8FGD3"/>
<keyword evidence="2" id="KW-0732">Signal</keyword>
<keyword evidence="5" id="KW-1185">Reference proteome</keyword>
<accession>A0A6G8FGD3</accession>
<dbReference type="PANTHER" id="PTHR46825:SF7">
    <property type="entry name" value="D-ALANYL-D-ALANINE CARBOXYPEPTIDASE"/>
    <property type="match status" value="1"/>
</dbReference>
<dbReference type="KEGG" id="lins:G7067_01625"/>
<proteinExistence type="predicted"/>
<sequence>MFPQLARRTRVVTISVLAVAALGLTACSGPGGFTSVGDSNTIDASLATSLDEAISSAMAQSKSTEAIVGVWGSDGSEYVRAYGDNEELNGGSRFRGAQATQPVMCALLLDLVDAGTVDLDRKISEDLTRQVGIDDITYRQLCDMRSGLADFKGELNDIFVNNPTRIWPEQELIAQGLVHSPLSWPGKDVHLADTNASMLSRVLRVKTKSEAAELLDEHVFSKAGMTSSEYPDPATLTISGSALNGRTYPSSGGAPVCEAEVVEVPEVSSSMLAGAGATVTTVTDLKNFYTHYFDGTFGGEVANVVTDANPIQNPERDADGNPTTEPDPAGPQWAFGAEKQGPLYGNAGAITGTLTASYHDPESGYTVVIALNNSSAGAGFVKALAFELAAISAGAGIAPELPWTAEDQAAALAAGAICQ</sequence>
<dbReference type="Proteomes" id="UP000501387">
    <property type="component" value="Chromosome"/>
</dbReference>
<dbReference type="Pfam" id="PF00144">
    <property type="entry name" value="Beta-lactamase"/>
    <property type="match status" value="1"/>
</dbReference>
<feature type="domain" description="Beta-lactamase-related" evidence="3">
    <location>
        <begin position="50"/>
        <end position="376"/>
    </location>
</feature>
<dbReference type="PROSITE" id="PS51257">
    <property type="entry name" value="PROKAR_LIPOPROTEIN"/>
    <property type="match status" value="1"/>
</dbReference>
<dbReference type="EMBL" id="CP049934">
    <property type="protein sequence ID" value="QIM15397.1"/>
    <property type="molecule type" value="Genomic_DNA"/>
</dbReference>
<dbReference type="InterPro" id="IPR012338">
    <property type="entry name" value="Beta-lactam/transpept-like"/>
</dbReference>
<dbReference type="InterPro" id="IPR050491">
    <property type="entry name" value="AmpC-like"/>
</dbReference>
<evidence type="ECO:0000256" key="2">
    <source>
        <dbReference type="SAM" id="SignalP"/>
    </source>
</evidence>
<evidence type="ECO:0000256" key="1">
    <source>
        <dbReference type="SAM" id="MobiDB-lite"/>
    </source>
</evidence>
<dbReference type="RefSeq" id="WP_166321462.1">
    <property type="nucleotide sequence ID" value="NZ_CP049934.1"/>
</dbReference>
<organism evidence="4 5">
    <name type="scientific">Leucobacter insecticola</name>
    <dbReference type="NCBI Taxonomy" id="2714934"/>
    <lineage>
        <taxon>Bacteria</taxon>
        <taxon>Bacillati</taxon>
        <taxon>Actinomycetota</taxon>
        <taxon>Actinomycetes</taxon>
        <taxon>Micrococcales</taxon>
        <taxon>Microbacteriaceae</taxon>
        <taxon>Leucobacter</taxon>
    </lineage>
</organism>
<evidence type="ECO:0000313" key="4">
    <source>
        <dbReference type="EMBL" id="QIM15397.1"/>
    </source>
</evidence>
<dbReference type="PANTHER" id="PTHR46825">
    <property type="entry name" value="D-ALANYL-D-ALANINE-CARBOXYPEPTIDASE/ENDOPEPTIDASE AMPH"/>
    <property type="match status" value="1"/>
</dbReference>
<evidence type="ECO:0000313" key="5">
    <source>
        <dbReference type="Proteomes" id="UP000501387"/>
    </source>
</evidence>
<dbReference type="SUPFAM" id="SSF56601">
    <property type="entry name" value="beta-lactamase/transpeptidase-like"/>
    <property type="match status" value="1"/>
</dbReference>
<reference evidence="4 5" key="1">
    <citation type="submission" date="2020-03" db="EMBL/GenBank/DDBJ databases">
        <title>Leucobacter sp. nov., isolated from beetles.</title>
        <authorList>
            <person name="Hyun D.-W."/>
            <person name="Bae J.-W."/>
        </authorList>
    </citation>
    <scope>NUCLEOTIDE SEQUENCE [LARGE SCALE GENOMIC DNA]</scope>
    <source>
        <strain evidence="4 5">HDW9B</strain>
    </source>
</reference>
<feature type="region of interest" description="Disordered" evidence="1">
    <location>
        <begin position="310"/>
        <end position="332"/>
    </location>
</feature>
<dbReference type="Gene3D" id="3.40.710.10">
    <property type="entry name" value="DD-peptidase/beta-lactamase superfamily"/>
    <property type="match status" value="1"/>
</dbReference>
<protein>
    <submittedName>
        <fullName evidence="4">Beta-lactamase family protein</fullName>
    </submittedName>
</protein>
<name>A0A6G8FGD3_9MICO</name>
<dbReference type="InterPro" id="IPR001466">
    <property type="entry name" value="Beta-lactam-related"/>
</dbReference>
<feature type="signal peptide" evidence="2">
    <location>
        <begin position="1"/>
        <end position="28"/>
    </location>
</feature>